<keyword evidence="1" id="KW-0802">TPR repeat</keyword>
<dbReference type="Gene3D" id="1.25.40.10">
    <property type="entry name" value="Tetratricopeptide repeat domain"/>
    <property type="match status" value="1"/>
</dbReference>
<dbReference type="Proteomes" id="UP000019132">
    <property type="component" value="Unassembled WGS sequence"/>
</dbReference>
<dbReference type="STRING" id="431595.K3WBX1"/>
<feature type="compositionally biased region" description="Polar residues" evidence="2">
    <location>
        <begin position="330"/>
        <end position="350"/>
    </location>
</feature>
<reference evidence="4" key="2">
    <citation type="submission" date="2010-04" db="EMBL/GenBank/DDBJ databases">
        <authorList>
            <person name="Buell R."/>
            <person name="Hamilton J."/>
            <person name="Hostetler J."/>
        </authorList>
    </citation>
    <scope>NUCLEOTIDE SEQUENCE [LARGE SCALE GENOMIC DNA]</scope>
    <source>
        <strain evidence="4">DAOM:BR144</strain>
    </source>
</reference>
<name>K3WBX1_GLOUD</name>
<dbReference type="SUPFAM" id="SSF48452">
    <property type="entry name" value="TPR-like"/>
    <property type="match status" value="1"/>
</dbReference>
<dbReference type="OMA" id="MAIEWAN"/>
<dbReference type="InParanoid" id="K3WBX1"/>
<evidence type="ECO:0000256" key="1">
    <source>
        <dbReference type="PROSITE-ProRule" id="PRU00339"/>
    </source>
</evidence>
<dbReference type="HOGENOM" id="CLU_759689_0_0_1"/>
<reference evidence="4" key="1">
    <citation type="journal article" date="2010" name="Genome Biol.">
        <title>Genome sequence of the necrotrophic plant pathogen Pythium ultimum reveals original pathogenicity mechanisms and effector repertoire.</title>
        <authorList>
            <person name="Levesque C.A."/>
            <person name="Brouwer H."/>
            <person name="Cano L."/>
            <person name="Hamilton J.P."/>
            <person name="Holt C."/>
            <person name="Huitema E."/>
            <person name="Raffaele S."/>
            <person name="Robideau G.P."/>
            <person name="Thines M."/>
            <person name="Win J."/>
            <person name="Zerillo M.M."/>
            <person name="Beakes G.W."/>
            <person name="Boore J.L."/>
            <person name="Busam D."/>
            <person name="Dumas B."/>
            <person name="Ferriera S."/>
            <person name="Fuerstenberg S.I."/>
            <person name="Gachon C.M."/>
            <person name="Gaulin E."/>
            <person name="Govers F."/>
            <person name="Grenville-Briggs L."/>
            <person name="Horner N."/>
            <person name="Hostetler J."/>
            <person name="Jiang R.H."/>
            <person name="Johnson J."/>
            <person name="Krajaejun T."/>
            <person name="Lin H."/>
            <person name="Meijer H.J."/>
            <person name="Moore B."/>
            <person name="Morris P."/>
            <person name="Phuntmart V."/>
            <person name="Puiu D."/>
            <person name="Shetty J."/>
            <person name="Stajich J.E."/>
            <person name="Tripathy S."/>
            <person name="Wawra S."/>
            <person name="van West P."/>
            <person name="Whitty B.R."/>
            <person name="Coutinho P.M."/>
            <person name="Henrissat B."/>
            <person name="Martin F."/>
            <person name="Thomas P.D."/>
            <person name="Tyler B.M."/>
            <person name="De Vries R.P."/>
            <person name="Kamoun S."/>
            <person name="Yandell M."/>
            <person name="Tisserat N."/>
            <person name="Buell C.R."/>
        </authorList>
    </citation>
    <scope>NUCLEOTIDE SEQUENCE</scope>
    <source>
        <strain evidence="4">DAOM:BR144</strain>
    </source>
</reference>
<dbReference type="PROSITE" id="PS50005">
    <property type="entry name" value="TPR"/>
    <property type="match status" value="1"/>
</dbReference>
<proteinExistence type="predicted"/>
<organism evidence="3 4">
    <name type="scientific">Globisporangium ultimum (strain ATCC 200006 / CBS 805.95 / DAOM BR144)</name>
    <name type="common">Pythium ultimum</name>
    <dbReference type="NCBI Taxonomy" id="431595"/>
    <lineage>
        <taxon>Eukaryota</taxon>
        <taxon>Sar</taxon>
        <taxon>Stramenopiles</taxon>
        <taxon>Oomycota</taxon>
        <taxon>Peronosporomycetes</taxon>
        <taxon>Pythiales</taxon>
        <taxon>Pythiaceae</taxon>
        <taxon>Globisporangium</taxon>
    </lineage>
</organism>
<evidence type="ECO:0000256" key="2">
    <source>
        <dbReference type="SAM" id="MobiDB-lite"/>
    </source>
</evidence>
<dbReference type="SMART" id="SM00028">
    <property type="entry name" value="TPR"/>
    <property type="match status" value="3"/>
</dbReference>
<accession>K3WBX1</accession>
<evidence type="ECO:0000313" key="3">
    <source>
        <dbReference type="EnsemblProtists" id="PYU1_T002462"/>
    </source>
</evidence>
<dbReference type="Pfam" id="PF13181">
    <property type="entry name" value="TPR_8"/>
    <property type="match status" value="1"/>
</dbReference>
<reference evidence="3" key="3">
    <citation type="submission" date="2014-11" db="UniProtKB">
        <authorList>
            <consortium name="EnsemblProtists"/>
        </authorList>
    </citation>
    <scope>IDENTIFICATION</scope>
    <source>
        <strain evidence="3">DAOM BR144</strain>
    </source>
</reference>
<feature type="region of interest" description="Disordered" evidence="2">
    <location>
        <begin position="310"/>
        <end position="365"/>
    </location>
</feature>
<dbReference type="InterPro" id="IPR011990">
    <property type="entry name" value="TPR-like_helical_dom_sf"/>
</dbReference>
<dbReference type="AlphaFoldDB" id="K3WBX1"/>
<protein>
    <submittedName>
        <fullName evidence="3">Uncharacterized protein</fullName>
    </submittedName>
</protein>
<dbReference type="InterPro" id="IPR019734">
    <property type="entry name" value="TPR_rpt"/>
</dbReference>
<dbReference type="EnsemblProtists" id="PYU1_T002462">
    <property type="protein sequence ID" value="PYU1_T002462"/>
    <property type="gene ID" value="PYU1_G002459"/>
</dbReference>
<dbReference type="eggNOG" id="ENOG502S0YP">
    <property type="taxonomic scope" value="Eukaryota"/>
</dbReference>
<dbReference type="VEuPathDB" id="FungiDB:PYU1_G002459"/>
<evidence type="ECO:0000313" key="4">
    <source>
        <dbReference type="Proteomes" id="UP000019132"/>
    </source>
</evidence>
<sequence>MHYSYIAVSRFGQDVLAKIKRANALSVQLEKNGRFMDAVHTYEQSSKMLKRCIQKRSEAQDVTVEEIKWLRVDYDIRCVQLVALCMLGARKPEGQTDNTPFLLLKKAEELTGRDGLHYCKKYVQRAAVYQNIANHYKKQKKYEAALQAAEKAVRINEKLLVRDRLPISYFLKACLHGLLNDPSNSGLMYTECLNLAEAQRPLQSRSLNPTTEDLQTSETFNVLKAAALHNMAIEWANLHMPYQSRDALANAMEVGVNCLPQNHPVVLRILDTYKVMRQNFLFKGNEVAPIVNRPSPPLSFMNTDDVVIQKPLPPKSPKNIGESLPGNRSPRPSTSRIQINTTRDSCNWTARVTKEESSQAFHDYP</sequence>
<keyword evidence="4" id="KW-1185">Reference proteome</keyword>
<feature type="repeat" description="TPR" evidence="1">
    <location>
        <begin position="126"/>
        <end position="159"/>
    </location>
</feature>